<comment type="caution">
    <text evidence="7">The sequence shown here is derived from an EMBL/GenBank/DDBJ whole genome shotgun (WGS) entry which is preliminary data.</text>
</comment>
<evidence type="ECO:0000313" key="8">
    <source>
        <dbReference type="Proteomes" id="UP000746503"/>
    </source>
</evidence>
<dbReference type="PANTHER" id="PTHR21327:SF18">
    <property type="entry name" value="3,4-DIHYDROXY-2-BUTANONE 4-PHOSPHATE SYNTHASE"/>
    <property type="match status" value="1"/>
</dbReference>
<dbReference type="Proteomes" id="UP000746503">
    <property type="component" value="Unassembled WGS sequence"/>
</dbReference>
<keyword evidence="8" id="KW-1185">Reference proteome</keyword>
<evidence type="ECO:0000256" key="4">
    <source>
        <dbReference type="ARBA" id="ARBA00022723"/>
    </source>
</evidence>
<dbReference type="GO" id="GO:0008686">
    <property type="term" value="F:3,4-dihydroxy-2-butanone-4-phosphate synthase activity"/>
    <property type="evidence" value="ECO:0007669"/>
    <property type="project" value="UniProtKB-EC"/>
</dbReference>
<comment type="cofactor">
    <cofactor evidence="5">
        <name>Mg(2+)</name>
        <dbReference type="ChEBI" id="CHEBI:18420"/>
    </cofactor>
    <cofactor evidence="5">
        <name>Mn(2+)</name>
        <dbReference type="ChEBI" id="CHEBI:29035"/>
    </cofactor>
    <text evidence="5">Binds 2 divalent metal cations per subunit. Magnesium or manganese.</text>
</comment>
<accession>A0ABX1AGN5</accession>
<dbReference type="SUPFAM" id="SSF55821">
    <property type="entry name" value="YrdC/RibB"/>
    <property type="match status" value="1"/>
</dbReference>
<comment type="function">
    <text evidence="1 5">Catalyzes the conversion of D-ribulose 5-phosphate to formate and 3,4-dihydroxy-2-butanone 4-phosphate.</text>
</comment>
<comment type="similarity">
    <text evidence="5">Belongs to the DHBP synthase family.</text>
</comment>
<sequence length="238" mass="24933">MTTVTPAPADLDATGTIDPTALHRAPDDAAPVVLHEAAEAVAAIARGELVVVVDDEDRENEGDLIVAADHATAEAVNFMVTHGRGLVCLSLTAGRAAELRLPPMVERNEDHMGTAFTVSIDGTPENGVTTGISAPERARTIALALDGTATDLARPGHIFPLVARDGGVLERPGHTEAAVDLARFAGLRPAGVIVEIINPDGTMSRLPQLVTFAARHGLVLTSIEKLRAYSAARNQVQR</sequence>
<dbReference type="RefSeq" id="WP_167932834.1">
    <property type="nucleotide sequence ID" value="NZ_JAAVJB010000045.1"/>
</dbReference>
<evidence type="ECO:0000256" key="2">
    <source>
        <dbReference type="ARBA" id="ARBA00004904"/>
    </source>
</evidence>
<keyword evidence="5 7" id="KW-0456">Lyase</keyword>
<reference evidence="7 8" key="1">
    <citation type="submission" date="2020-03" db="EMBL/GenBank/DDBJ databases">
        <title>Draft genome of Streptomyces sp. ventii, isolated from the Axial Seamount in the Pacific Ocean, and resequencing of the two type strains Streptomyces lonarensis strain NCL 716 and Streptomyces bohaiensis strain 11A07.</title>
        <authorList>
            <person name="Loughran R.M."/>
            <person name="Pfannmuller K.M."/>
            <person name="Wasson B.J."/>
            <person name="Deadmond M.C."/>
            <person name="Paddock B.E."/>
            <person name="Koyack M.J."/>
            <person name="Gallegos D.A."/>
            <person name="Mitchell E.A."/>
            <person name="Ushijima B."/>
            <person name="Saw J.H."/>
            <person name="Mcphail K.L."/>
            <person name="Videau P."/>
        </authorList>
    </citation>
    <scope>NUCLEOTIDE SEQUENCE [LARGE SCALE GENOMIC DNA]</scope>
    <source>
        <strain evidence="8">5675061</strain>
    </source>
</reference>
<keyword evidence="5" id="KW-0460">Magnesium</keyword>
<organism evidence="7 8">
    <name type="scientific">Streptomyces spiramenti</name>
    <dbReference type="NCBI Taxonomy" id="2720606"/>
    <lineage>
        <taxon>Bacteria</taxon>
        <taxon>Bacillati</taxon>
        <taxon>Actinomycetota</taxon>
        <taxon>Actinomycetes</taxon>
        <taxon>Kitasatosporales</taxon>
        <taxon>Streptomycetaceae</taxon>
        <taxon>Streptomyces</taxon>
    </lineage>
</organism>
<comment type="pathway">
    <text evidence="2 5">Cofactor biosynthesis; riboflavin biosynthesis; 2-hydroxy-3-oxobutyl phosphate from D-ribulose 5-phosphate: step 1/1.</text>
</comment>
<dbReference type="PANTHER" id="PTHR21327">
    <property type="entry name" value="GTP CYCLOHYDROLASE II-RELATED"/>
    <property type="match status" value="1"/>
</dbReference>
<name>A0ABX1AGN5_9ACTN</name>
<comment type="catalytic activity">
    <reaction evidence="5">
        <text>D-ribulose 5-phosphate = (2S)-2-hydroxy-3-oxobutyl phosphate + formate + H(+)</text>
        <dbReference type="Rhea" id="RHEA:18457"/>
        <dbReference type="ChEBI" id="CHEBI:15378"/>
        <dbReference type="ChEBI" id="CHEBI:15740"/>
        <dbReference type="ChEBI" id="CHEBI:58121"/>
        <dbReference type="ChEBI" id="CHEBI:58830"/>
        <dbReference type="EC" id="4.1.99.12"/>
    </reaction>
</comment>
<evidence type="ECO:0000313" key="7">
    <source>
        <dbReference type="EMBL" id="NJP66308.1"/>
    </source>
</evidence>
<dbReference type="InterPro" id="IPR000422">
    <property type="entry name" value="DHBP_synthase_RibB"/>
</dbReference>
<protein>
    <recommendedName>
        <fullName evidence="5">3,4-dihydroxy-2-butanone 4-phosphate synthase</fullName>
        <shortName evidence="5">DHBP synthase</shortName>
        <ecNumber evidence="5">4.1.99.12</ecNumber>
    </recommendedName>
</protein>
<keyword evidence="5" id="KW-0464">Manganese</keyword>
<evidence type="ECO:0000256" key="3">
    <source>
        <dbReference type="ARBA" id="ARBA00022619"/>
    </source>
</evidence>
<keyword evidence="4 5" id="KW-0479">Metal-binding</keyword>
<dbReference type="Gene3D" id="3.90.870.10">
    <property type="entry name" value="DHBP synthase"/>
    <property type="match status" value="1"/>
</dbReference>
<keyword evidence="3 5" id="KW-0686">Riboflavin biosynthesis</keyword>
<dbReference type="Pfam" id="PF00926">
    <property type="entry name" value="DHBP_synthase"/>
    <property type="match status" value="1"/>
</dbReference>
<dbReference type="EC" id="4.1.99.12" evidence="5"/>
<evidence type="ECO:0000256" key="5">
    <source>
        <dbReference type="RuleBase" id="RU003843"/>
    </source>
</evidence>
<comment type="subunit">
    <text evidence="5">Homodimer.</text>
</comment>
<evidence type="ECO:0000256" key="1">
    <source>
        <dbReference type="ARBA" id="ARBA00002284"/>
    </source>
</evidence>
<evidence type="ECO:0000256" key="6">
    <source>
        <dbReference type="SAM" id="MobiDB-lite"/>
    </source>
</evidence>
<dbReference type="InterPro" id="IPR017945">
    <property type="entry name" value="DHBP_synth_RibB-like_a/b_dom"/>
</dbReference>
<gene>
    <name evidence="7" type="primary">ribB</name>
    <name evidence="7" type="ORF">HCJ92_08385</name>
</gene>
<dbReference type="EMBL" id="JAAVJB010000045">
    <property type="protein sequence ID" value="NJP66308.1"/>
    <property type="molecule type" value="Genomic_DNA"/>
</dbReference>
<feature type="region of interest" description="Disordered" evidence="6">
    <location>
        <begin position="1"/>
        <end position="23"/>
    </location>
</feature>
<dbReference type="NCBIfam" id="TIGR00506">
    <property type="entry name" value="ribB"/>
    <property type="match status" value="1"/>
</dbReference>
<proteinExistence type="inferred from homology"/>